<comment type="caution">
    <text evidence="1">The sequence shown here is derived from an EMBL/GenBank/DDBJ whole genome shotgun (WGS) entry which is preliminary data.</text>
</comment>
<proteinExistence type="predicted"/>
<reference evidence="1 2" key="1">
    <citation type="journal article" date="2021" name="BMC Genomics">
        <title>Datura genome reveals duplications of psychoactive alkaloid biosynthetic genes and high mutation rate following tissue culture.</title>
        <authorList>
            <person name="Rajewski A."/>
            <person name="Carter-House D."/>
            <person name="Stajich J."/>
            <person name="Litt A."/>
        </authorList>
    </citation>
    <scope>NUCLEOTIDE SEQUENCE [LARGE SCALE GENOMIC DNA]</scope>
    <source>
        <strain evidence="1">AR-01</strain>
    </source>
</reference>
<dbReference type="Proteomes" id="UP000823775">
    <property type="component" value="Unassembled WGS sequence"/>
</dbReference>
<dbReference type="EMBL" id="JACEIK010003863">
    <property type="protein sequence ID" value="MCD9643337.1"/>
    <property type="molecule type" value="Genomic_DNA"/>
</dbReference>
<protein>
    <submittedName>
        <fullName evidence="1">Uncharacterized protein</fullName>
    </submittedName>
</protein>
<evidence type="ECO:0000313" key="1">
    <source>
        <dbReference type="EMBL" id="MCD9643337.1"/>
    </source>
</evidence>
<name>A0ABS8V8S4_DATST</name>
<evidence type="ECO:0000313" key="2">
    <source>
        <dbReference type="Proteomes" id="UP000823775"/>
    </source>
</evidence>
<gene>
    <name evidence="1" type="ORF">HAX54_030739</name>
</gene>
<sequence>MVSGAPVCILRGSISMKRKFQVVVFKRAKIPNQFPMKLLELKSFQGATTLLDGQDSVKIQHEWCVSSMQIATPWEKTTEKALRRSSRARLHGLRTEDKVLHFFNGWPILCQDNESENGSQAKINLQGFPEFLAKSWWSIVRHAPAPR</sequence>
<keyword evidence="2" id="KW-1185">Reference proteome</keyword>
<accession>A0ABS8V8S4</accession>
<organism evidence="1 2">
    <name type="scientific">Datura stramonium</name>
    <name type="common">Jimsonweed</name>
    <name type="synonym">Common thornapple</name>
    <dbReference type="NCBI Taxonomy" id="4076"/>
    <lineage>
        <taxon>Eukaryota</taxon>
        <taxon>Viridiplantae</taxon>
        <taxon>Streptophyta</taxon>
        <taxon>Embryophyta</taxon>
        <taxon>Tracheophyta</taxon>
        <taxon>Spermatophyta</taxon>
        <taxon>Magnoliopsida</taxon>
        <taxon>eudicotyledons</taxon>
        <taxon>Gunneridae</taxon>
        <taxon>Pentapetalae</taxon>
        <taxon>asterids</taxon>
        <taxon>lamiids</taxon>
        <taxon>Solanales</taxon>
        <taxon>Solanaceae</taxon>
        <taxon>Solanoideae</taxon>
        <taxon>Datureae</taxon>
        <taxon>Datura</taxon>
    </lineage>
</organism>